<evidence type="ECO:0000259" key="2">
    <source>
        <dbReference type="Pfam" id="PF03067"/>
    </source>
</evidence>
<evidence type="ECO:0000313" key="3">
    <source>
        <dbReference type="EMBL" id="MFB9352744.1"/>
    </source>
</evidence>
<dbReference type="Pfam" id="PF03067">
    <property type="entry name" value="LPMO_10"/>
    <property type="match status" value="1"/>
</dbReference>
<evidence type="ECO:0000313" key="4">
    <source>
        <dbReference type="Proteomes" id="UP001589753"/>
    </source>
</evidence>
<dbReference type="EMBL" id="JBHMDI010000220">
    <property type="protein sequence ID" value="MFB9352744.1"/>
    <property type="molecule type" value="Genomic_DNA"/>
</dbReference>
<keyword evidence="3" id="KW-0560">Oxidoreductase</keyword>
<protein>
    <submittedName>
        <fullName evidence="3">Lytic polysaccharide monooxygenase</fullName>
    </submittedName>
</protein>
<dbReference type="SUPFAM" id="SSF81296">
    <property type="entry name" value="E set domains"/>
    <property type="match status" value="1"/>
</dbReference>
<organism evidence="3 4">
    <name type="scientific">Streptomyces heliomycini</name>
    <dbReference type="NCBI Taxonomy" id="284032"/>
    <lineage>
        <taxon>Bacteria</taxon>
        <taxon>Bacillati</taxon>
        <taxon>Actinomycetota</taxon>
        <taxon>Actinomycetes</taxon>
        <taxon>Kitasatosporales</taxon>
        <taxon>Streptomycetaceae</taxon>
        <taxon>Streptomyces</taxon>
    </lineage>
</organism>
<keyword evidence="4" id="KW-1185">Reference proteome</keyword>
<keyword evidence="3" id="KW-0503">Monooxygenase</keyword>
<dbReference type="Proteomes" id="UP001589753">
    <property type="component" value="Unassembled WGS sequence"/>
</dbReference>
<dbReference type="InterPro" id="IPR004302">
    <property type="entry name" value="Cellulose/chitin-bd_N"/>
</dbReference>
<dbReference type="RefSeq" id="WP_380957554.1">
    <property type="nucleotide sequence ID" value="NZ_JBHMDI010000220.1"/>
</dbReference>
<dbReference type="GO" id="GO:0004497">
    <property type="term" value="F:monooxygenase activity"/>
    <property type="evidence" value="ECO:0007669"/>
    <property type="project" value="UniProtKB-KW"/>
</dbReference>
<name>A0ABV5LLG7_9ACTN</name>
<dbReference type="InterPro" id="IPR014756">
    <property type="entry name" value="Ig_E-set"/>
</dbReference>
<sequence length="111" mass="12215">MHLTEPGDDPAKPLTWSDPPEEPFAEVTDPALTDGAHRFRVPLPSDRTGRHVRYTVRRNGGTPGTCSSCPDVVSPRKRKEAAAEPARRSPAPPHRLRVPGRRGAPGRRGRR</sequence>
<proteinExistence type="predicted"/>
<feature type="compositionally biased region" description="Basic residues" evidence="1">
    <location>
        <begin position="94"/>
        <end position="111"/>
    </location>
</feature>
<comment type="caution">
    <text evidence="3">The sequence shown here is derived from an EMBL/GenBank/DDBJ whole genome shotgun (WGS) entry which is preliminary data.</text>
</comment>
<evidence type="ECO:0000256" key="1">
    <source>
        <dbReference type="SAM" id="MobiDB-lite"/>
    </source>
</evidence>
<feature type="non-terminal residue" evidence="3">
    <location>
        <position position="111"/>
    </location>
</feature>
<reference evidence="3 4" key="1">
    <citation type="submission" date="2024-09" db="EMBL/GenBank/DDBJ databases">
        <authorList>
            <person name="Sun Q."/>
            <person name="Mori K."/>
        </authorList>
    </citation>
    <scope>NUCLEOTIDE SEQUENCE [LARGE SCALE GENOMIC DNA]</scope>
    <source>
        <strain evidence="3 4">JCM 9767</strain>
    </source>
</reference>
<dbReference type="Gene3D" id="2.70.50.50">
    <property type="entry name" value="chitin-binding protein cbp21"/>
    <property type="match status" value="1"/>
</dbReference>
<gene>
    <name evidence="3" type="ORF">ACFFUA_36000</name>
</gene>
<feature type="region of interest" description="Disordered" evidence="1">
    <location>
        <begin position="1"/>
        <end position="111"/>
    </location>
</feature>
<accession>A0ABV5LLG7</accession>
<feature type="domain" description="Chitin-binding type-4" evidence="2">
    <location>
        <begin position="2"/>
        <end position="72"/>
    </location>
</feature>